<evidence type="ECO:0000313" key="3">
    <source>
        <dbReference type="Proteomes" id="UP000499080"/>
    </source>
</evidence>
<evidence type="ECO:0000256" key="1">
    <source>
        <dbReference type="SAM" id="MobiDB-lite"/>
    </source>
</evidence>
<sequence length="41" mass="4600">DCSNSTDHSPQVRTSSDSRFGQATRRRNKASPIDTPHIFLL</sequence>
<dbReference type="AlphaFoldDB" id="A0A4Y1ZP05"/>
<dbReference type="EMBL" id="BGPR01151361">
    <property type="protein sequence ID" value="GBL58799.1"/>
    <property type="molecule type" value="Genomic_DNA"/>
</dbReference>
<proteinExistence type="predicted"/>
<dbReference type="Proteomes" id="UP000499080">
    <property type="component" value="Unassembled WGS sequence"/>
</dbReference>
<organism evidence="2 3">
    <name type="scientific">Araneus ventricosus</name>
    <name type="common">Orbweaver spider</name>
    <name type="synonym">Epeira ventricosa</name>
    <dbReference type="NCBI Taxonomy" id="182803"/>
    <lineage>
        <taxon>Eukaryota</taxon>
        <taxon>Metazoa</taxon>
        <taxon>Ecdysozoa</taxon>
        <taxon>Arthropoda</taxon>
        <taxon>Chelicerata</taxon>
        <taxon>Arachnida</taxon>
        <taxon>Araneae</taxon>
        <taxon>Araneomorphae</taxon>
        <taxon>Entelegynae</taxon>
        <taxon>Araneoidea</taxon>
        <taxon>Araneidae</taxon>
        <taxon>Araneus</taxon>
    </lineage>
</organism>
<name>A0A4Y1ZP05_ARAVE</name>
<feature type="compositionally biased region" description="Polar residues" evidence="1">
    <location>
        <begin position="1"/>
        <end position="21"/>
    </location>
</feature>
<comment type="caution">
    <text evidence="2">The sequence shown here is derived from an EMBL/GenBank/DDBJ whole genome shotgun (WGS) entry which is preliminary data.</text>
</comment>
<protein>
    <submittedName>
        <fullName evidence="2">Uncharacterized protein</fullName>
    </submittedName>
</protein>
<accession>A0A4Y1ZP05</accession>
<feature type="region of interest" description="Disordered" evidence="1">
    <location>
        <begin position="1"/>
        <end position="41"/>
    </location>
</feature>
<keyword evidence="3" id="KW-1185">Reference proteome</keyword>
<feature type="non-terminal residue" evidence="2">
    <location>
        <position position="1"/>
    </location>
</feature>
<reference evidence="2 3" key="1">
    <citation type="journal article" date="2019" name="Sci. Rep.">
        <title>Orb-weaving spider Araneus ventricosus genome elucidates the spidroin gene catalogue.</title>
        <authorList>
            <person name="Kono N."/>
            <person name="Nakamura H."/>
            <person name="Ohtoshi R."/>
            <person name="Moran D.A.P."/>
            <person name="Shinohara A."/>
            <person name="Yoshida Y."/>
            <person name="Fujiwara M."/>
            <person name="Mori M."/>
            <person name="Tomita M."/>
            <person name="Arakawa K."/>
        </authorList>
    </citation>
    <scope>NUCLEOTIDE SEQUENCE [LARGE SCALE GENOMIC DNA]</scope>
</reference>
<gene>
    <name evidence="2" type="ORF">AVEN_53647_1</name>
</gene>
<evidence type="ECO:0000313" key="2">
    <source>
        <dbReference type="EMBL" id="GBL58799.1"/>
    </source>
</evidence>